<feature type="domain" description="SH3" evidence="4">
    <location>
        <begin position="487"/>
        <end position="558"/>
    </location>
</feature>
<evidence type="ECO:0000256" key="2">
    <source>
        <dbReference type="PROSITE-ProRule" id="PRU00192"/>
    </source>
</evidence>
<protein>
    <submittedName>
        <fullName evidence="5">Mask protein</fullName>
    </submittedName>
</protein>
<organism evidence="5 6">
    <name type="scientific">Symbiodinium pilosum</name>
    <name type="common">Dinoflagellate</name>
    <dbReference type="NCBI Taxonomy" id="2952"/>
    <lineage>
        <taxon>Eukaryota</taxon>
        <taxon>Sar</taxon>
        <taxon>Alveolata</taxon>
        <taxon>Dinophyceae</taxon>
        <taxon>Suessiales</taxon>
        <taxon>Symbiodiniaceae</taxon>
        <taxon>Symbiodinium</taxon>
    </lineage>
</organism>
<accession>A0A812PCT6</accession>
<reference evidence="5" key="1">
    <citation type="submission" date="2021-02" db="EMBL/GenBank/DDBJ databases">
        <authorList>
            <person name="Dougan E. K."/>
            <person name="Rhodes N."/>
            <person name="Thang M."/>
            <person name="Chan C."/>
        </authorList>
    </citation>
    <scope>NUCLEOTIDE SEQUENCE</scope>
</reference>
<sequence length="594" mass="67424">MNLPLLRSRAFAGDRVGFDLLKRWISNAFMREVRDTSPVGCPWQSLISALEESRRRRWREARAEGEMLELDPITEADIRTALVHAYQDMPPAAHRAVAEAKLKDELSIFQMAHFPDADAVIRHWKWYLHCLTFESHEFTSDGTCWDKFPDLDDPCIVRMPLDCVDLQILARIFKVQITVSRLGREALRLLPSEEDGCEDVIHLIMHAGLWAALLSSRAPIPEADIVGAVVKLSNDLSCFQDFANKTACILSYDEVQDFCTACVGRYVIPVQRDGICRIIACDESRHHPRYRTREIDVRSREIRRSRAHLDGPGPGDAPSFFGIPDGSLEFQVLLDLVTQMACERLLATRSHLKGEVPVKPDRYARYLARLEDLAPLPSNVEVKRVQLEQPYIQRTKGSCGSEEIISGRRSLEEVVQMLDKGSTTVWILCPCTFTPPVSQRNSLLSCQYGAYIGLISNGREFSDGSKLFLAKPAGVRGAHMPRWVSSDVICQFSVKEEFAPSSEWPYPQEFLSLSVGDLLLITDRATGKWEGWARGRLWKSHGSQEGLFPLHCVKPELYVKSWYKEGSERESQEQPEPEDEPEAAPVYPPRQMRR</sequence>
<evidence type="ECO:0000256" key="1">
    <source>
        <dbReference type="ARBA" id="ARBA00022443"/>
    </source>
</evidence>
<dbReference type="AlphaFoldDB" id="A0A812PCT6"/>
<dbReference type="InterPro" id="IPR001452">
    <property type="entry name" value="SH3_domain"/>
</dbReference>
<dbReference type="PROSITE" id="PS50002">
    <property type="entry name" value="SH3"/>
    <property type="match status" value="1"/>
</dbReference>
<evidence type="ECO:0000259" key="4">
    <source>
        <dbReference type="PROSITE" id="PS50002"/>
    </source>
</evidence>
<keyword evidence="6" id="KW-1185">Reference proteome</keyword>
<proteinExistence type="predicted"/>
<dbReference type="SUPFAM" id="SSF50044">
    <property type="entry name" value="SH3-domain"/>
    <property type="match status" value="1"/>
</dbReference>
<keyword evidence="1 2" id="KW-0728">SH3 domain</keyword>
<evidence type="ECO:0000313" key="5">
    <source>
        <dbReference type="EMBL" id="CAE7338112.1"/>
    </source>
</evidence>
<dbReference type="OrthoDB" id="425841at2759"/>
<dbReference type="InterPro" id="IPR036028">
    <property type="entry name" value="SH3-like_dom_sf"/>
</dbReference>
<gene>
    <name evidence="5" type="primary">mask</name>
    <name evidence="5" type="ORF">SPIL2461_LOCUS7935</name>
</gene>
<feature type="region of interest" description="Disordered" evidence="3">
    <location>
        <begin position="565"/>
        <end position="594"/>
    </location>
</feature>
<dbReference type="EMBL" id="CAJNIZ010012780">
    <property type="protein sequence ID" value="CAE7338112.1"/>
    <property type="molecule type" value="Genomic_DNA"/>
</dbReference>
<dbReference type="Proteomes" id="UP000649617">
    <property type="component" value="Unassembled WGS sequence"/>
</dbReference>
<feature type="compositionally biased region" description="Acidic residues" evidence="3">
    <location>
        <begin position="573"/>
        <end position="582"/>
    </location>
</feature>
<comment type="caution">
    <text evidence="5">The sequence shown here is derived from an EMBL/GenBank/DDBJ whole genome shotgun (WGS) entry which is preliminary data.</text>
</comment>
<evidence type="ECO:0000313" key="6">
    <source>
        <dbReference type="Proteomes" id="UP000649617"/>
    </source>
</evidence>
<evidence type="ECO:0000256" key="3">
    <source>
        <dbReference type="SAM" id="MobiDB-lite"/>
    </source>
</evidence>
<dbReference type="CDD" id="cd00174">
    <property type="entry name" value="SH3"/>
    <property type="match status" value="1"/>
</dbReference>
<name>A0A812PCT6_SYMPI</name>